<comment type="cofactor">
    <cofactor evidence="1">
        <name>FAD</name>
        <dbReference type="ChEBI" id="CHEBI:57692"/>
    </cofactor>
</comment>
<evidence type="ECO:0000256" key="7">
    <source>
        <dbReference type="ARBA" id="ARBA00023033"/>
    </source>
</evidence>
<proteinExistence type="inferred from homology"/>
<dbReference type="PRINTS" id="PR00420">
    <property type="entry name" value="RNGMNOXGNASE"/>
</dbReference>
<accession>A0A4R4D7E7</accession>
<dbReference type="InterPro" id="IPR010971">
    <property type="entry name" value="UbiH/COQ6"/>
</dbReference>
<keyword evidence="6" id="KW-0560">Oxidoreductase</keyword>
<feature type="domain" description="FAD-binding" evidence="8">
    <location>
        <begin position="3"/>
        <end position="339"/>
    </location>
</feature>
<dbReference type="GO" id="GO:0071949">
    <property type="term" value="F:FAD binding"/>
    <property type="evidence" value="ECO:0007669"/>
    <property type="project" value="InterPro"/>
</dbReference>
<dbReference type="RefSeq" id="WP_132293913.1">
    <property type="nucleotide sequence ID" value="NZ_SKBM01000024.1"/>
</dbReference>
<dbReference type="GO" id="GO:0004497">
    <property type="term" value="F:monooxygenase activity"/>
    <property type="evidence" value="ECO:0007669"/>
    <property type="project" value="UniProtKB-KW"/>
</dbReference>
<name>A0A4R4D7E7_9PROT</name>
<dbReference type="EMBL" id="SKBM01000024">
    <property type="protein sequence ID" value="TCZ55971.1"/>
    <property type="molecule type" value="Genomic_DNA"/>
</dbReference>
<dbReference type="PANTHER" id="PTHR43876">
    <property type="entry name" value="UBIQUINONE BIOSYNTHESIS MONOOXYGENASE COQ6, MITOCHONDRIAL"/>
    <property type="match status" value="1"/>
</dbReference>
<dbReference type="Proteomes" id="UP000295023">
    <property type="component" value="Unassembled WGS sequence"/>
</dbReference>
<evidence type="ECO:0000313" key="9">
    <source>
        <dbReference type="EMBL" id="TCZ55971.1"/>
    </source>
</evidence>
<comment type="caution">
    <text evidence="9">The sequence shown here is derived from an EMBL/GenBank/DDBJ whole genome shotgun (WGS) entry which is preliminary data.</text>
</comment>
<keyword evidence="7" id="KW-0503">Monooxygenase</keyword>
<comment type="similarity">
    <text evidence="3">Belongs to the UbiH/COQ6 family.</text>
</comment>
<keyword evidence="5" id="KW-0274">FAD</keyword>
<dbReference type="InterPro" id="IPR002938">
    <property type="entry name" value="FAD-bd"/>
</dbReference>
<keyword evidence="4" id="KW-0285">Flavoprotein</keyword>
<evidence type="ECO:0000256" key="1">
    <source>
        <dbReference type="ARBA" id="ARBA00001974"/>
    </source>
</evidence>
<organism evidence="9 10">
    <name type="scientific">Roseicella aquatilis</name>
    <dbReference type="NCBI Taxonomy" id="2527868"/>
    <lineage>
        <taxon>Bacteria</taxon>
        <taxon>Pseudomonadati</taxon>
        <taxon>Pseudomonadota</taxon>
        <taxon>Alphaproteobacteria</taxon>
        <taxon>Acetobacterales</taxon>
        <taxon>Roseomonadaceae</taxon>
        <taxon>Roseicella</taxon>
    </lineage>
</organism>
<keyword evidence="10" id="KW-1185">Reference proteome</keyword>
<dbReference type="AlphaFoldDB" id="A0A4R4D7E7"/>
<dbReference type="OrthoDB" id="9796623at2"/>
<protein>
    <submittedName>
        <fullName evidence="9">FAD-dependent hydroxylase</fullName>
    </submittedName>
</protein>
<evidence type="ECO:0000256" key="2">
    <source>
        <dbReference type="ARBA" id="ARBA00004749"/>
    </source>
</evidence>
<reference evidence="9 10" key="1">
    <citation type="submission" date="2019-03" db="EMBL/GenBank/DDBJ databases">
        <title>Paracraurococcus aquatilis NE82 genome sequence.</title>
        <authorList>
            <person name="Zhao Y."/>
            <person name="Du Z."/>
        </authorList>
    </citation>
    <scope>NUCLEOTIDE SEQUENCE [LARGE SCALE GENOMIC DNA]</scope>
    <source>
        <strain evidence="9 10">NE82</strain>
    </source>
</reference>
<dbReference type="InterPro" id="IPR036188">
    <property type="entry name" value="FAD/NAD-bd_sf"/>
</dbReference>
<evidence type="ECO:0000256" key="4">
    <source>
        <dbReference type="ARBA" id="ARBA00022630"/>
    </source>
</evidence>
<evidence type="ECO:0000259" key="8">
    <source>
        <dbReference type="Pfam" id="PF01494"/>
    </source>
</evidence>
<dbReference type="Gene3D" id="3.50.50.60">
    <property type="entry name" value="FAD/NAD(P)-binding domain"/>
    <property type="match status" value="2"/>
</dbReference>
<dbReference type="PANTHER" id="PTHR43876:SF25">
    <property type="entry name" value="MONOOXYGENASE NMA2164"/>
    <property type="match status" value="1"/>
</dbReference>
<evidence type="ECO:0000256" key="6">
    <source>
        <dbReference type="ARBA" id="ARBA00023002"/>
    </source>
</evidence>
<dbReference type="SUPFAM" id="SSF51905">
    <property type="entry name" value="FAD/NAD(P)-binding domain"/>
    <property type="match status" value="1"/>
</dbReference>
<dbReference type="NCBIfam" id="NF006593">
    <property type="entry name" value="PRK09126.1"/>
    <property type="match status" value="1"/>
</dbReference>
<dbReference type="Pfam" id="PF01494">
    <property type="entry name" value="FAD_binding_3"/>
    <property type="match status" value="1"/>
</dbReference>
<evidence type="ECO:0000256" key="5">
    <source>
        <dbReference type="ARBA" id="ARBA00022827"/>
    </source>
</evidence>
<evidence type="ECO:0000313" key="10">
    <source>
        <dbReference type="Proteomes" id="UP000295023"/>
    </source>
</evidence>
<dbReference type="GO" id="GO:0016705">
    <property type="term" value="F:oxidoreductase activity, acting on paired donors, with incorporation or reduction of molecular oxygen"/>
    <property type="evidence" value="ECO:0007669"/>
    <property type="project" value="InterPro"/>
</dbReference>
<comment type="pathway">
    <text evidence="2">Cofactor biosynthesis; ubiquinone biosynthesis.</text>
</comment>
<dbReference type="UniPathway" id="UPA00232"/>
<sequence>MQFDVVVVGAGPAGLGFALSLAGSGLRIGLVERQPEASLAEPGFDGREIALTHLSRALLRRLGAWPRIPAAEISELREAVVLNGSAPRGALRFDAAGRGAGPLGWLVPNHLIRRALYETAREQPDIHLLAGTAVAGVETGPEGATLRLAGGGEPIRARLAVAADTRFSELRRRMGIPAAMKDFGKAMLVCRMEHEAPHHHVATEWFGERQTLAMLPLNGNLSSAVLTLPERETARLMRLDDAAFGAEVTRRYGGRLGAMRPVGTRHVYPLVAAYARRFVAERFALMGDAAVGMHPVTAHGFNLGLRGAHTLAREIRAAQARGGDIGGPGVLGRYEARHRRDTWPLYTATNAVVGLFTDDRPPARLLREAVLGLGARLPLVREAVVARLMERGGGRLARA</sequence>
<dbReference type="NCBIfam" id="TIGR01988">
    <property type="entry name" value="Ubi-OHases"/>
    <property type="match status" value="1"/>
</dbReference>
<evidence type="ECO:0000256" key="3">
    <source>
        <dbReference type="ARBA" id="ARBA00005349"/>
    </source>
</evidence>
<dbReference type="InterPro" id="IPR051205">
    <property type="entry name" value="UbiH/COQ6_monooxygenase"/>
</dbReference>
<dbReference type="GO" id="GO:0006744">
    <property type="term" value="P:ubiquinone biosynthetic process"/>
    <property type="evidence" value="ECO:0007669"/>
    <property type="project" value="UniProtKB-UniPathway"/>
</dbReference>
<gene>
    <name evidence="9" type="ORF">EXY23_20450</name>
</gene>